<dbReference type="AlphaFoldDB" id="A0A6C0E7W9"/>
<sequence>MTTMINIDELHKEHDQKEELRLNVYDQILERVHQKIKMTNSLSKDKFCFYSVPTYVYGLPLFNTNNCIIYLTQKLADNGFYVRYTDPNLLLISWMQKPKKNTVGYKAIQDQKRKALGYRSIEDYKPSNKFVYDPNSLSSLEQKANELLFNDKFV</sequence>
<dbReference type="Pfam" id="PF19063">
    <property type="entry name" value="DUF5759"/>
    <property type="match status" value="1"/>
</dbReference>
<evidence type="ECO:0000313" key="1">
    <source>
        <dbReference type="EMBL" id="QHT24503.1"/>
    </source>
</evidence>
<reference evidence="1" key="1">
    <citation type="journal article" date="2020" name="Nature">
        <title>Giant virus diversity and host interactions through global metagenomics.</title>
        <authorList>
            <person name="Schulz F."/>
            <person name="Roux S."/>
            <person name="Paez-Espino D."/>
            <person name="Jungbluth S."/>
            <person name="Walsh D.A."/>
            <person name="Denef V.J."/>
            <person name="McMahon K.D."/>
            <person name="Konstantinidis K.T."/>
            <person name="Eloe-Fadrosh E.A."/>
            <person name="Kyrpides N.C."/>
            <person name="Woyke T."/>
        </authorList>
    </citation>
    <scope>NUCLEOTIDE SEQUENCE</scope>
    <source>
        <strain evidence="1">GVMAG-M-3300023179-150</strain>
    </source>
</reference>
<accession>A0A6C0E7W9</accession>
<organism evidence="1">
    <name type="scientific">viral metagenome</name>
    <dbReference type="NCBI Taxonomy" id="1070528"/>
    <lineage>
        <taxon>unclassified sequences</taxon>
        <taxon>metagenomes</taxon>
        <taxon>organismal metagenomes</taxon>
    </lineage>
</organism>
<dbReference type="InterPro" id="IPR043977">
    <property type="entry name" value="DUF5759"/>
</dbReference>
<protein>
    <submittedName>
        <fullName evidence="1">Uncharacterized protein</fullName>
    </submittedName>
</protein>
<dbReference type="EMBL" id="MN739745">
    <property type="protein sequence ID" value="QHT24503.1"/>
    <property type="molecule type" value="Genomic_DNA"/>
</dbReference>
<name>A0A6C0E7W9_9ZZZZ</name>
<proteinExistence type="predicted"/>